<dbReference type="EMBL" id="QEAQ01000003">
    <property type="protein sequence ID" value="TPX62285.1"/>
    <property type="molecule type" value="Genomic_DNA"/>
</dbReference>
<organism evidence="4 5">
    <name type="scientific">Powellomyces hirtus</name>
    <dbReference type="NCBI Taxonomy" id="109895"/>
    <lineage>
        <taxon>Eukaryota</taxon>
        <taxon>Fungi</taxon>
        <taxon>Fungi incertae sedis</taxon>
        <taxon>Chytridiomycota</taxon>
        <taxon>Chytridiomycota incertae sedis</taxon>
        <taxon>Chytridiomycetes</taxon>
        <taxon>Spizellomycetales</taxon>
        <taxon>Powellomycetaceae</taxon>
        <taxon>Powellomyces</taxon>
    </lineage>
</organism>
<dbReference type="Gene3D" id="1.10.3210.10">
    <property type="entry name" value="Hypothetical protein af1432"/>
    <property type="match status" value="1"/>
</dbReference>
<accession>A0A507EFT8</accession>
<sequence>MAVLALLTTDSSLDRTRLTKMALVHDLAESIAGDITPHSGVSKDEKYKLERDGMEELVSLLGATPEALEIKALWEEYEAAATPEALYCKDLDKFEMIVQAVEYEKR</sequence>
<evidence type="ECO:0000313" key="5">
    <source>
        <dbReference type="Proteomes" id="UP000318582"/>
    </source>
</evidence>
<gene>
    <name evidence="4" type="ORF">PhCBS80983_g00511</name>
</gene>
<reference evidence="4 5" key="1">
    <citation type="journal article" date="2019" name="Sci. Rep.">
        <title>Comparative genomics of chytrid fungi reveal insights into the obligate biotrophic and pathogenic lifestyle of Synchytrium endobioticum.</title>
        <authorList>
            <person name="van de Vossenberg B.T.L.H."/>
            <person name="Warris S."/>
            <person name="Nguyen H.D.T."/>
            <person name="van Gent-Pelzer M.P.E."/>
            <person name="Joly D.L."/>
            <person name="van de Geest H.C."/>
            <person name="Bonants P.J.M."/>
            <person name="Smith D.S."/>
            <person name="Levesque C.A."/>
            <person name="van der Lee T.A.J."/>
        </authorList>
    </citation>
    <scope>NUCLEOTIDE SEQUENCE [LARGE SCALE GENOMIC DNA]</scope>
    <source>
        <strain evidence="4 5">CBS 809.83</strain>
    </source>
</reference>
<protein>
    <recommendedName>
        <fullName evidence="3">HD domain-containing protein</fullName>
    </recommendedName>
</protein>
<dbReference type="Pfam" id="PF13023">
    <property type="entry name" value="HD_3"/>
    <property type="match status" value="1"/>
</dbReference>
<name>A0A507EFT8_9FUNG</name>
<keyword evidence="5" id="KW-1185">Reference proteome</keyword>
<dbReference type="AlphaFoldDB" id="A0A507EFT8"/>
<evidence type="ECO:0000256" key="2">
    <source>
        <dbReference type="ARBA" id="ARBA00022801"/>
    </source>
</evidence>
<keyword evidence="2" id="KW-0378">Hydrolase</keyword>
<keyword evidence="1" id="KW-0479">Metal-binding</keyword>
<evidence type="ECO:0000256" key="1">
    <source>
        <dbReference type="ARBA" id="ARBA00022723"/>
    </source>
</evidence>
<proteinExistence type="predicted"/>
<dbReference type="GO" id="GO:0046872">
    <property type="term" value="F:metal ion binding"/>
    <property type="evidence" value="ECO:0007669"/>
    <property type="project" value="UniProtKB-KW"/>
</dbReference>
<evidence type="ECO:0000259" key="3">
    <source>
        <dbReference type="Pfam" id="PF13023"/>
    </source>
</evidence>
<dbReference type="PANTHER" id="PTHR11845:SF13">
    <property type="entry name" value="5'-DEOXYNUCLEOTIDASE HDDC2"/>
    <property type="match status" value="1"/>
</dbReference>
<dbReference type="InterPro" id="IPR039356">
    <property type="entry name" value="YfbR/HDDC2"/>
</dbReference>
<evidence type="ECO:0000313" key="4">
    <source>
        <dbReference type="EMBL" id="TPX62285.1"/>
    </source>
</evidence>
<dbReference type="GO" id="GO:0002953">
    <property type="term" value="F:5'-deoxynucleotidase activity"/>
    <property type="evidence" value="ECO:0007669"/>
    <property type="project" value="InterPro"/>
</dbReference>
<dbReference type="PANTHER" id="PTHR11845">
    <property type="entry name" value="5'-DEOXYNUCLEOTIDASE HDDC2"/>
    <property type="match status" value="1"/>
</dbReference>
<comment type="caution">
    <text evidence="4">The sequence shown here is derived from an EMBL/GenBank/DDBJ whole genome shotgun (WGS) entry which is preliminary data.</text>
</comment>
<dbReference type="InterPro" id="IPR006674">
    <property type="entry name" value="HD_domain"/>
</dbReference>
<dbReference type="Proteomes" id="UP000318582">
    <property type="component" value="Unassembled WGS sequence"/>
</dbReference>
<dbReference type="STRING" id="109895.A0A507EFT8"/>
<dbReference type="GO" id="GO:0005737">
    <property type="term" value="C:cytoplasm"/>
    <property type="evidence" value="ECO:0007669"/>
    <property type="project" value="TreeGrafter"/>
</dbReference>
<feature type="domain" description="HD" evidence="3">
    <location>
        <begin position="1"/>
        <end position="105"/>
    </location>
</feature>
<dbReference type="SUPFAM" id="SSF109604">
    <property type="entry name" value="HD-domain/PDEase-like"/>
    <property type="match status" value="1"/>
</dbReference>